<evidence type="ECO:0000313" key="3">
    <source>
        <dbReference type="Proteomes" id="UP000245125"/>
    </source>
</evidence>
<reference evidence="3" key="1">
    <citation type="submission" date="2018-03" db="EMBL/GenBank/DDBJ databases">
        <authorList>
            <person name="Zecchin S."/>
        </authorList>
    </citation>
    <scope>NUCLEOTIDE SEQUENCE [LARGE SCALE GENOMIC DNA]</scope>
</reference>
<organism evidence="2 3">
    <name type="scientific">Candidatus Sulfobium mesophilum</name>
    <dbReference type="NCBI Taxonomy" id="2016548"/>
    <lineage>
        <taxon>Bacteria</taxon>
        <taxon>Pseudomonadati</taxon>
        <taxon>Nitrospirota</taxon>
        <taxon>Nitrospiria</taxon>
        <taxon>Nitrospirales</taxon>
        <taxon>Nitrospiraceae</taxon>
        <taxon>Candidatus Sulfobium</taxon>
    </lineage>
</organism>
<evidence type="ECO:0000313" key="2">
    <source>
        <dbReference type="EMBL" id="SPQ01192.1"/>
    </source>
</evidence>
<evidence type="ECO:0000256" key="1">
    <source>
        <dbReference type="SAM" id="SignalP"/>
    </source>
</evidence>
<proteinExistence type="predicted"/>
<feature type="chain" id="PRO_5015470562" description="YtkA-like domain-containing protein" evidence="1">
    <location>
        <begin position="22"/>
        <end position="277"/>
    </location>
</feature>
<dbReference type="OrthoDB" id="128043at2"/>
<accession>A0A2U3QIF0</accession>
<protein>
    <recommendedName>
        <fullName evidence="4">YtkA-like domain-containing protein</fullName>
    </recommendedName>
</protein>
<name>A0A2U3QIF0_9BACT</name>
<dbReference type="EMBL" id="OUUY01000093">
    <property type="protein sequence ID" value="SPQ01192.1"/>
    <property type="molecule type" value="Genomic_DNA"/>
</dbReference>
<feature type="signal peptide" evidence="1">
    <location>
        <begin position="1"/>
        <end position="21"/>
    </location>
</feature>
<dbReference type="AlphaFoldDB" id="A0A2U3QIF0"/>
<keyword evidence="1" id="KW-0732">Signal</keyword>
<gene>
    <name evidence="2" type="ORF">NBG4_460015</name>
</gene>
<dbReference type="Proteomes" id="UP000245125">
    <property type="component" value="Unassembled WGS sequence"/>
</dbReference>
<keyword evidence="3" id="KW-1185">Reference proteome</keyword>
<sequence>MMMRLVAGILSVILGSTGAAAELDLDREVLVIPDTHNAKPYIWHVARNPRGYELLLSESKDKAGGEGTFAFQIVSPPGIRPEDVHVFIASDDLHAYAHLRALWKGDGYQFSYRPPGAGAYRLEIVFQTPEGWVNLSKSIKMGGPAVNASPDTLPGDDDYHVKVKLRPKKAYAEHVVTFLYEIFYSGAPLRDIEKLDGFDMQVAAWDETLKEFIYMTPKQNMGGPEVAVSVFFMRPGKHAVFAEFKHNGSIRRVDFAVTVYPEPVAGDDAIINLKPSD</sequence>
<evidence type="ECO:0008006" key="4">
    <source>
        <dbReference type="Google" id="ProtNLM"/>
    </source>
</evidence>